<dbReference type="PANTHER" id="PTHR45962">
    <property type="entry name" value="N-FATTY-ACYL-AMINO ACID SYNTHASE/HYDROLASE PM20D1"/>
    <property type="match status" value="1"/>
</dbReference>
<keyword evidence="7" id="KW-0732">Signal</keyword>
<keyword evidence="2" id="KW-0645">Protease</keyword>
<dbReference type="Proteomes" id="UP001338125">
    <property type="component" value="Unassembled WGS sequence"/>
</dbReference>
<dbReference type="PIRSF" id="PIRSF037217">
    <property type="entry name" value="Carboxypeptidase_S"/>
    <property type="match status" value="1"/>
</dbReference>
<feature type="chain" id="PRO_5045318409" evidence="7">
    <location>
        <begin position="23"/>
        <end position="541"/>
    </location>
</feature>
<accession>A0ABR0SIU5</accession>
<dbReference type="CDD" id="cd05674">
    <property type="entry name" value="M20_yscS"/>
    <property type="match status" value="1"/>
</dbReference>
<evidence type="ECO:0000256" key="7">
    <source>
        <dbReference type="SAM" id="SignalP"/>
    </source>
</evidence>
<dbReference type="GO" id="GO:0004180">
    <property type="term" value="F:carboxypeptidase activity"/>
    <property type="evidence" value="ECO:0007669"/>
    <property type="project" value="UniProtKB-KW"/>
</dbReference>
<feature type="region of interest" description="Disordered" evidence="6">
    <location>
        <begin position="30"/>
        <end position="60"/>
    </location>
</feature>
<dbReference type="Pfam" id="PF01546">
    <property type="entry name" value="Peptidase_M20"/>
    <property type="match status" value="1"/>
</dbReference>
<dbReference type="InterPro" id="IPR036264">
    <property type="entry name" value="Bact_exopeptidase_dim_dom"/>
</dbReference>
<evidence type="ECO:0000313" key="9">
    <source>
        <dbReference type="EMBL" id="KAK5992094.1"/>
    </source>
</evidence>
<gene>
    <name evidence="9" type="ORF">PT974_05492</name>
</gene>
<dbReference type="SUPFAM" id="SSF53187">
    <property type="entry name" value="Zn-dependent exopeptidases"/>
    <property type="match status" value="1"/>
</dbReference>
<evidence type="ECO:0000259" key="8">
    <source>
        <dbReference type="Pfam" id="PF07687"/>
    </source>
</evidence>
<evidence type="ECO:0000256" key="6">
    <source>
        <dbReference type="SAM" id="MobiDB-lite"/>
    </source>
</evidence>
<dbReference type="InterPro" id="IPR001261">
    <property type="entry name" value="ArgE/DapE_CS"/>
</dbReference>
<keyword evidence="10" id="KW-1185">Reference proteome</keyword>
<evidence type="ECO:0000256" key="5">
    <source>
        <dbReference type="ARBA" id="ARBA00022833"/>
    </source>
</evidence>
<sequence length="541" mass="59263">MPPSTLLRLASIASALPVLVSGAIPQAQHPLNYGGHRGGHHGDDGGRGSHFRCDPYPPLDPSDDGLASSKDVFSGIEAIDLLVKRHQPLVQMPSICYDDLGDFDEDPRWKPFHDIPPILQETYPNVDRYATVELINRFGLIYTVAGSDANLSPILLTAHQDVVPTTGYLYGRGASDDKSAITAIMSAMEALLEQPEYKPRRTVDFAFGFDEECSGARGAASMSKHLEERYGEVGIAVILDEGGAGLQKVDDVLYALPAVYEKGYLDVWFDISTIGGHSSSPTPHTSIGMISEILVALEAHPFQPHIDQGSPVHESLICLARYSPHYIPQLTHLVNAGRLDQLALLLSRIQETQYLIQTSQAATEISGGQKINALPEFVSVGVNHRFAPHDSIGSIQHRAFEGDEDYKEYLASQGLVSQGELDASYGRVSYDGTLVLEARKKSYVIPQSPTSGPVWDVFAGTVRHTFADQASRVVPAPGAMTGNTDTHHYLNLSKNIYQWGPGSLESFGNIYTINEKLKMSEHVNMAKFYYDFIHNFDQADL</sequence>
<feature type="signal peptide" evidence="7">
    <location>
        <begin position="1"/>
        <end position="22"/>
    </location>
</feature>
<comment type="caution">
    <text evidence="9">The sequence shown here is derived from an EMBL/GenBank/DDBJ whole genome shotgun (WGS) entry which is preliminary data.</text>
</comment>
<comment type="similarity">
    <text evidence="1">Belongs to the peptidase M20A family.</text>
</comment>
<dbReference type="InterPro" id="IPR017141">
    <property type="entry name" value="Pept_M20_carboxypep"/>
</dbReference>
<dbReference type="PROSITE" id="PS00758">
    <property type="entry name" value="ARGE_DAPE_CPG2_1"/>
    <property type="match status" value="1"/>
</dbReference>
<organism evidence="9 10">
    <name type="scientific">Cladobotryum mycophilum</name>
    <dbReference type="NCBI Taxonomy" id="491253"/>
    <lineage>
        <taxon>Eukaryota</taxon>
        <taxon>Fungi</taxon>
        <taxon>Dikarya</taxon>
        <taxon>Ascomycota</taxon>
        <taxon>Pezizomycotina</taxon>
        <taxon>Sordariomycetes</taxon>
        <taxon>Hypocreomycetidae</taxon>
        <taxon>Hypocreales</taxon>
        <taxon>Hypocreaceae</taxon>
        <taxon>Cladobotryum</taxon>
    </lineage>
</organism>
<protein>
    <submittedName>
        <fullName evidence="9">Carboxypeptidase C24C9.08</fullName>
    </submittedName>
</protein>
<dbReference type="EMBL" id="JAVFKD010000012">
    <property type="protein sequence ID" value="KAK5992094.1"/>
    <property type="molecule type" value="Genomic_DNA"/>
</dbReference>
<evidence type="ECO:0000256" key="2">
    <source>
        <dbReference type="ARBA" id="ARBA00022670"/>
    </source>
</evidence>
<evidence type="ECO:0000313" key="10">
    <source>
        <dbReference type="Proteomes" id="UP001338125"/>
    </source>
</evidence>
<dbReference type="Pfam" id="PF07687">
    <property type="entry name" value="M20_dimer"/>
    <property type="match status" value="1"/>
</dbReference>
<keyword evidence="5" id="KW-0862">Zinc</keyword>
<feature type="domain" description="Peptidase M20 dimerisation" evidence="8">
    <location>
        <begin position="261"/>
        <end position="396"/>
    </location>
</feature>
<name>A0ABR0SIU5_9HYPO</name>
<dbReference type="InterPro" id="IPR002933">
    <property type="entry name" value="Peptidase_M20"/>
</dbReference>
<evidence type="ECO:0000256" key="3">
    <source>
        <dbReference type="ARBA" id="ARBA00022723"/>
    </source>
</evidence>
<evidence type="ECO:0000256" key="1">
    <source>
        <dbReference type="ARBA" id="ARBA00006247"/>
    </source>
</evidence>
<reference evidence="9 10" key="1">
    <citation type="submission" date="2024-01" db="EMBL/GenBank/DDBJ databases">
        <title>Complete genome of Cladobotryum mycophilum ATHUM6906.</title>
        <authorList>
            <person name="Christinaki A.C."/>
            <person name="Myridakis A.I."/>
            <person name="Kouvelis V.N."/>
        </authorList>
    </citation>
    <scope>NUCLEOTIDE SEQUENCE [LARGE SCALE GENOMIC DNA]</scope>
    <source>
        <strain evidence="9 10">ATHUM6906</strain>
    </source>
</reference>
<dbReference type="PANTHER" id="PTHR45962:SF1">
    <property type="entry name" value="N-FATTY-ACYL-AMINO ACID SYNTHASE_HYDROLASE PM20D1"/>
    <property type="match status" value="1"/>
</dbReference>
<dbReference type="Gene3D" id="3.40.630.10">
    <property type="entry name" value="Zn peptidases"/>
    <property type="match status" value="1"/>
</dbReference>
<dbReference type="InterPro" id="IPR011650">
    <property type="entry name" value="Peptidase_M20_dimer"/>
</dbReference>
<keyword evidence="4" id="KW-0378">Hydrolase</keyword>
<keyword evidence="3" id="KW-0479">Metal-binding</keyword>
<feature type="compositionally biased region" description="Basic and acidic residues" evidence="6">
    <location>
        <begin position="40"/>
        <end position="53"/>
    </location>
</feature>
<dbReference type="SUPFAM" id="SSF55031">
    <property type="entry name" value="Bacterial exopeptidase dimerisation domain"/>
    <property type="match status" value="1"/>
</dbReference>
<dbReference type="InterPro" id="IPR047177">
    <property type="entry name" value="Pept_M20A"/>
</dbReference>
<dbReference type="Gene3D" id="3.30.70.360">
    <property type="match status" value="1"/>
</dbReference>
<evidence type="ECO:0000256" key="4">
    <source>
        <dbReference type="ARBA" id="ARBA00022801"/>
    </source>
</evidence>
<proteinExistence type="inferred from homology"/>
<keyword evidence="9" id="KW-0121">Carboxypeptidase</keyword>